<dbReference type="Proteomes" id="UP000527143">
    <property type="component" value="Unassembled WGS sequence"/>
</dbReference>
<sequence>MVEQAAANPEDLLRSSIARVWNERDGARRLSALKELYAPDAVLNEPDDVAQGIEAISGRVEGLQRLLGEGVLLEYVGPVLHHHEVAVARWRAGSQTEPLATGMDVVRLREGRVVEMYVFIDPPEASR</sequence>
<feature type="domain" description="SnoaL-like" evidence="1">
    <location>
        <begin position="26"/>
        <end position="116"/>
    </location>
</feature>
<dbReference type="InterPro" id="IPR037401">
    <property type="entry name" value="SnoaL-like"/>
</dbReference>
<dbReference type="AlphaFoldDB" id="A0A840YRM2"/>
<proteinExistence type="predicted"/>
<dbReference type="EMBL" id="JACIJF010000010">
    <property type="protein sequence ID" value="MBB5711833.1"/>
    <property type="molecule type" value="Genomic_DNA"/>
</dbReference>
<evidence type="ECO:0000313" key="2">
    <source>
        <dbReference type="EMBL" id="MBB5711833.1"/>
    </source>
</evidence>
<keyword evidence="3" id="KW-1185">Reference proteome</keyword>
<dbReference type="InterPro" id="IPR032710">
    <property type="entry name" value="NTF2-like_dom_sf"/>
</dbReference>
<evidence type="ECO:0000259" key="1">
    <source>
        <dbReference type="Pfam" id="PF12680"/>
    </source>
</evidence>
<name>A0A840YRM2_9SPHN</name>
<dbReference type="Pfam" id="PF12680">
    <property type="entry name" value="SnoaL_2"/>
    <property type="match status" value="1"/>
</dbReference>
<evidence type="ECO:0000313" key="3">
    <source>
        <dbReference type="Proteomes" id="UP000527143"/>
    </source>
</evidence>
<protein>
    <recommendedName>
        <fullName evidence="1">SnoaL-like domain-containing protein</fullName>
    </recommendedName>
</protein>
<dbReference type="RefSeq" id="WP_184089343.1">
    <property type="nucleotide sequence ID" value="NZ_JACIJF010000010.1"/>
</dbReference>
<accession>A0A840YRM2</accession>
<dbReference type="SUPFAM" id="SSF54427">
    <property type="entry name" value="NTF2-like"/>
    <property type="match status" value="1"/>
</dbReference>
<reference evidence="2 3" key="1">
    <citation type="submission" date="2020-08" db="EMBL/GenBank/DDBJ databases">
        <title>Genomic Encyclopedia of Type Strains, Phase IV (KMG-IV): sequencing the most valuable type-strain genomes for metagenomic binning, comparative biology and taxonomic classification.</title>
        <authorList>
            <person name="Goeker M."/>
        </authorList>
    </citation>
    <scope>NUCLEOTIDE SEQUENCE [LARGE SCALE GENOMIC DNA]</scope>
    <source>
        <strain evidence="2 3">DSM 26736</strain>
    </source>
</reference>
<dbReference type="Gene3D" id="3.10.450.50">
    <property type="match status" value="1"/>
</dbReference>
<comment type="caution">
    <text evidence="2">The sequence shown here is derived from an EMBL/GenBank/DDBJ whole genome shotgun (WGS) entry which is preliminary data.</text>
</comment>
<gene>
    <name evidence="2" type="ORF">FHT02_003085</name>
</gene>
<organism evidence="2 3">
    <name type="scientific">Sphingomonas xinjiangensis</name>
    <dbReference type="NCBI Taxonomy" id="643568"/>
    <lineage>
        <taxon>Bacteria</taxon>
        <taxon>Pseudomonadati</taxon>
        <taxon>Pseudomonadota</taxon>
        <taxon>Alphaproteobacteria</taxon>
        <taxon>Sphingomonadales</taxon>
        <taxon>Sphingomonadaceae</taxon>
        <taxon>Sphingomonas</taxon>
    </lineage>
</organism>